<evidence type="ECO:0000313" key="2">
    <source>
        <dbReference type="Proteomes" id="UP001501470"/>
    </source>
</evidence>
<accession>A0ABN2C9Q3</accession>
<reference evidence="1 2" key="1">
    <citation type="journal article" date="2019" name="Int. J. Syst. Evol. Microbiol.">
        <title>The Global Catalogue of Microorganisms (GCM) 10K type strain sequencing project: providing services to taxonomists for standard genome sequencing and annotation.</title>
        <authorList>
            <consortium name="The Broad Institute Genomics Platform"/>
            <consortium name="The Broad Institute Genome Sequencing Center for Infectious Disease"/>
            <person name="Wu L."/>
            <person name="Ma J."/>
        </authorList>
    </citation>
    <scope>NUCLEOTIDE SEQUENCE [LARGE SCALE GENOMIC DNA]</scope>
    <source>
        <strain evidence="1 2">JCM 15933</strain>
    </source>
</reference>
<protein>
    <submittedName>
        <fullName evidence="1">Uncharacterized protein</fullName>
    </submittedName>
</protein>
<sequence length="164" mass="17966">MRHRHAQAVSDTYIRLIPTDRDWQPDRSTAASVAAHVAALLSGPGDAVERVEDRFYDRVTLIDAGMYTTRITCPRCGGEISMEWLGDVVNSNGGLSFDHLDVTVPCCRAAVQLDSLHYENPIGFARFEISAMNPTRSADELDAGELGQVSDLLGHPVAQIIAHY</sequence>
<organism evidence="1 2">
    <name type="scientific">Dactylosporangium maewongense</name>
    <dbReference type="NCBI Taxonomy" id="634393"/>
    <lineage>
        <taxon>Bacteria</taxon>
        <taxon>Bacillati</taxon>
        <taxon>Actinomycetota</taxon>
        <taxon>Actinomycetes</taxon>
        <taxon>Micromonosporales</taxon>
        <taxon>Micromonosporaceae</taxon>
        <taxon>Dactylosporangium</taxon>
    </lineage>
</organism>
<dbReference type="Proteomes" id="UP001501470">
    <property type="component" value="Unassembled WGS sequence"/>
</dbReference>
<comment type="caution">
    <text evidence="1">The sequence shown here is derived from an EMBL/GenBank/DDBJ whole genome shotgun (WGS) entry which is preliminary data.</text>
</comment>
<keyword evidence="2" id="KW-1185">Reference proteome</keyword>
<evidence type="ECO:0000313" key="1">
    <source>
        <dbReference type="EMBL" id="GAA1553867.1"/>
    </source>
</evidence>
<dbReference type="EMBL" id="BAAAQD010000023">
    <property type="protein sequence ID" value="GAA1553867.1"/>
    <property type="molecule type" value="Genomic_DNA"/>
</dbReference>
<name>A0ABN2C9Q3_9ACTN</name>
<gene>
    <name evidence="1" type="ORF">GCM10009827_088300</name>
</gene>
<proteinExistence type="predicted"/>